<evidence type="ECO:0000313" key="2">
    <source>
        <dbReference type="EMBL" id="SPD00719.1"/>
    </source>
</evidence>
<proteinExistence type="predicted"/>
<sequence>MKHKADGSIERFKARLVAKGYTQTYGIDYQETFALVAKINTIRVLLSLAANLEWPLQQFDMKNAFLHGDLEEEVYMDIPPGFSTSSESGKVCRLRKSLYGLKQSPRAWFGRFTHSMRKYGYHQSQSDHTLFLKHSNEGKITALIVYVDDIVVTGNDIVEMGKLKTYLAKEFEIKDLGTLRYFLGIEVARSKEGIFVSQRKYVLDLLVETGMLACKPIDTPIEQNHKLGEDIDDTPIDKERYQKLVGKLIYLSHTRPDIAYAVRKGLMLYKNGHLEVEGYTDADWAGSITDRRSTSGYCTFVGGNLVTWRSKKQSVVARSSAEAEFRAMAHGICEMLWLKAMLKELGVHSKDPMKLYCDNKAAISIAHNPVQHDRTKHVEVDRHFIKEKLTEGLICTPFVRTENQLADILTKGVSNKIFNSGS</sequence>
<accession>A0A2N9GMS8</accession>
<reference evidence="2" key="1">
    <citation type="submission" date="2018-02" db="EMBL/GenBank/DDBJ databases">
        <authorList>
            <person name="Cohen D.B."/>
            <person name="Kent A.D."/>
        </authorList>
    </citation>
    <scope>NUCLEOTIDE SEQUENCE</scope>
</reference>
<evidence type="ECO:0000259" key="1">
    <source>
        <dbReference type="Pfam" id="PF07727"/>
    </source>
</evidence>
<dbReference type="SUPFAM" id="SSF56672">
    <property type="entry name" value="DNA/RNA polymerases"/>
    <property type="match status" value="1"/>
</dbReference>
<dbReference type="EMBL" id="OIVN01002113">
    <property type="protein sequence ID" value="SPD00719.1"/>
    <property type="molecule type" value="Genomic_DNA"/>
</dbReference>
<organism evidence="2">
    <name type="scientific">Fagus sylvatica</name>
    <name type="common">Beechnut</name>
    <dbReference type="NCBI Taxonomy" id="28930"/>
    <lineage>
        <taxon>Eukaryota</taxon>
        <taxon>Viridiplantae</taxon>
        <taxon>Streptophyta</taxon>
        <taxon>Embryophyta</taxon>
        <taxon>Tracheophyta</taxon>
        <taxon>Spermatophyta</taxon>
        <taxon>Magnoliopsida</taxon>
        <taxon>eudicotyledons</taxon>
        <taxon>Gunneridae</taxon>
        <taxon>Pentapetalae</taxon>
        <taxon>rosids</taxon>
        <taxon>fabids</taxon>
        <taxon>Fagales</taxon>
        <taxon>Fagaceae</taxon>
        <taxon>Fagus</taxon>
    </lineage>
</organism>
<dbReference type="AlphaFoldDB" id="A0A2N9GMS8"/>
<dbReference type="PANTHER" id="PTHR11439">
    <property type="entry name" value="GAG-POL-RELATED RETROTRANSPOSON"/>
    <property type="match status" value="1"/>
</dbReference>
<dbReference type="CDD" id="cd09272">
    <property type="entry name" value="RNase_HI_RT_Ty1"/>
    <property type="match status" value="1"/>
</dbReference>
<feature type="domain" description="Reverse transcriptase Ty1/copia-type" evidence="1">
    <location>
        <begin position="3"/>
        <end position="222"/>
    </location>
</feature>
<protein>
    <recommendedName>
        <fullName evidence="1">Reverse transcriptase Ty1/copia-type domain-containing protein</fullName>
    </recommendedName>
</protein>
<dbReference type="InterPro" id="IPR043502">
    <property type="entry name" value="DNA/RNA_pol_sf"/>
</dbReference>
<dbReference type="InterPro" id="IPR013103">
    <property type="entry name" value="RVT_2"/>
</dbReference>
<name>A0A2N9GMS8_FAGSY</name>
<dbReference type="Pfam" id="PF07727">
    <property type="entry name" value="RVT_2"/>
    <property type="match status" value="1"/>
</dbReference>
<dbReference type="PANTHER" id="PTHR11439:SF440">
    <property type="entry name" value="INTEGRASE CATALYTIC DOMAIN-CONTAINING PROTEIN"/>
    <property type="match status" value="1"/>
</dbReference>
<gene>
    <name evidence="2" type="ORF">FSB_LOCUS28601</name>
</gene>